<comment type="caution">
    <text evidence="1">The sequence shown here is derived from an EMBL/GenBank/DDBJ whole genome shotgun (WGS) entry which is preliminary data.</text>
</comment>
<evidence type="ECO:0000313" key="1">
    <source>
        <dbReference type="EMBL" id="MPV89072.1"/>
    </source>
</evidence>
<sequence length="99" mass="11023">MLATTGKRIGYVNDVRFVLDGPPDGVLARPRLYGLVVGPRRRGSFLGYERRDVAAPALINRFLTWRHAGSVLVLWPDVRLVEPDAVHLAAGYHSYDPVL</sequence>
<accession>A0A7J9UX67</accession>
<evidence type="ECO:0000313" key="2">
    <source>
        <dbReference type="Proteomes" id="UP000429644"/>
    </source>
</evidence>
<protein>
    <submittedName>
        <fullName evidence="1">PRC-barrel domain containing protein</fullName>
    </submittedName>
</protein>
<organism evidence="1 2">
    <name type="scientific">Georgenia ruanii</name>
    <dbReference type="NCBI Taxonomy" id="348442"/>
    <lineage>
        <taxon>Bacteria</taxon>
        <taxon>Bacillati</taxon>
        <taxon>Actinomycetota</taxon>
        <taxon>Actinomycetes</taxon>
        <taxon>Micrococcales</taxon>
        <taxon>Bogoriellaceae</taxon>
        <taxon>Georgenia</taxon>
    </lineage>
</organism>
<keyword evidence="2" id="KW-1185">Reference proteome</keyword>
<proteinExistence type="predicted"/>
<gene>
    <name evidence="1" type="ORF">GB882_10370</name>
</gene>
<name>A0A7J9UX67_9MICO</name>
<dbReference type="AlphaFoldDB" id="A0A7J9UX67"/>
<reference evidence="1 2" key="1">
    <citation type="submission" date="2019-10" db="EMBL/GenBank/DDBJ databases">
        <title>Georgenia wutianyii sp. nov. and Georgenia yuyongxinii sp. nov. isolated from plateau pika (Ochotona curzoniae) in the Qinghai-Tibet plateau of China.</title>
        <authorList>
            <person name="Tian Z."/>
        </authorList>
    </citation>
    <scope>NUCLEOTIDE SEQUENCE [LARGE SCALE GENOMIC DNA]</scope>
    <source>
        <strain evidence="1 2">JCM 15130</strain>
    </source>
</reference>
<dbReference type="EMBL" id="WHPD01002235">
    <property type="protein sequence ID" value="MPV89072.1"/>
    <property type="molecule type" value="Genomic_DNA"/>
</dbReference>
<dbReference type="Proteomes" id="UP000429644">
    <property type="component" value="Unassembled WGS sequence"/>
</dbReference>